<organism evidence="3 4">
    <name type="scientific">Kitasatospora paracochleata</name>
    <dbReference type="NCBI Taxonomy" id="58354"/>
    <lineage>
        <taxon>Bacteria</taxon>
        <taxon>Bacillati</taxon>
        <taxon>Actinomycetota</taxon>
        <taxon>Actinomycetes</taxon>
        <taxon>Kitasatosporales</taxon>
        <taxon>Streptomycetaceae</taxon>
        <taxon>Kitasatospora</taxon>
    </lineage>
</organism>
<feature type="domain" description="HTH luxR-type" evidence="2">
    <location>
        <begin position="260"/>
        <end position="325"/>
    </location>
</feature>
<evidence type="ECO:0000313" key="3">
    <source>
        <dbReference type="EMBL" id="MCP2309976.1"/>
    </source>
</evidence>
<dbReference type="CDD" id="cd06170">
    <property type="entry name" value="LuxR_C_like"/>
    <property type="match status" value="1"/>
</dbReference>
<keyword evidence="3" id="KW-0238">DNA-binding</keyword>
<dbReference type="PANTHER" id="PTHR34293:SF1">
    <property type="entry name" value="HTH-TYPE TRANSCRIPTIONAL REGULATOR TRMBL2"/>
    <property type="match status" value="1"/>
</dbReference>
<protein>
    <submittedName>
        <fullName evidence="3">DNA-binding CsgD family transcriptional regulator/sugar-specific transcriptional regulator TrmB</fullName>
    </submittedName>
</protein>
<dbReference type="Gene3D" id="1.10.10.10">
    <property type="entry name" value="Winged helix-like DNA-binding domain superfamily/Winged helix DNA-binding domain"/>
    <property type="match status" value="2"/>
</dbReference>
<name>A0ABT1IYN3_9ACTN</name>
<dbReference type="PROSITE" id="PS50043">
    <property type="entry name" value="HTH_LUXR_2"/>
    <property type="match status" value="1"/>
</dbReference>
<keyword evidence="4" id="KW-1185">Reference proteome</keyword>
<proteinExistence type="predicted"/>
<dbReference type="InterPro" id="IPR016032">
    <property type="entry name" value="Sig_transdc_resp-reg_C-effctor"/>
</dbReference>
<evidence type="ECO:0000313" key="4">
    <source>
        <dbReference type="Proteomes" id="UP001206483"/>
    </source>
</evidence>
<evidence type="ECO:0000259" key="2">
    <source>
        <dbReference type="PROSITE" id="PS50043"/>
    </source>
</evidence>
<reference evidence="3 4" key="1">
    <citation type="submission" date="2022-06" db="EMBL/GenBank/DDBJ databases">
        <title>Sequencing the genomes of 1000 actinobacteria strains.</title>
        <authorList>
            <person name="Klenk H.-P."/>
        </authorList>
    </citation>
    <scope>NUCLEOTIDE SEQUENCE [LARGE SCALE GENOMIC DNA]</scope>
    <source>
        <strain evidence="3 4">DSM 41656</strain>
    </source>
</reference>
<sequence>MLAMLGVDAAAEQVYRAMLAHPDAGVAELAGHLAVPEDEVRAGLDRLSALALVTPSHEHVGRLRAVSPEVGLELLMARQQAELAAHQERIAASRAAAARLIAEFADLRPTTEHPGVEHLVGIDRIRERLGALSRQVRDEVMTFAPDGAHTAESISAARPLNEALLARGVRMRTVYLDSVRNSPRTAEYVGWLGERGAQVRTAATLPTRIIIQDRAIAVIPVNSDDSAAGAVVLSGQGTLAALCALFESVWELARPFGAPDHRACHELTSQQATAVRLLADGLTDEAIAKRLGVSPRTARRLAGDLMERLGARSRFEAGVRAVQQGWLPAQP</sequence>
<comment type="caution">
    <text evidence="3">The sequence shown here is derived from an EMBL/GenBank/DDBJ whole genome shotgun (WGS) entry which is preliminary data.</text>
</comment>
<accession>A0ABT1IYN3</accession>
<dbReference type="SUPFAM" id="SSF46894">
    <property type="entry name" value="C-terminal effector domain of the bipartite response regulators"/>
    <property type="match status" value="1"/>
</dbReference>
<dbReference type="SMART" id="SM00421">
    <property type="entry name" value="HTH_LUXR"/>
    <property type="match status" value="1"/>
</dbReference>
<dbReference type="InterPro" id="IPR051797">
    <property type="entry name" value="TrmB-like"/>
</dbReference>
<dbReference type="PANTHER" id="PTHR34293">
    <property type="entry name" value="HTH-TYPE TRANSCRIPTIONAL REGULATOR TRMBL2"/>
    <property type="match status" value="1"/>
</dbReference>
<feature type="coiled-coil region" evidence="1">
    <location>
        <begin position="76"/>
        <end position="103"/>
    </location>
</feature>
<dbReference type="RefSeq" id="WP_253797757.1">
    <property type="nucleotide sequence ID" value="NZ_BAAAUB010000133.1"/>
</dbReference>
<dbReference type="Proteomes" id="UP001206483">
    <property type="component" value="Unassembled WGS sequence"/>
</dbReference>
<dbReference type="Pfam" id="PF13384">
    <property type="entry name" value="HTH_23"/>
    <property type="match status" value="1"/>
</dbReference>
<evidence type="ECO:0000256" key="1">
    <source>
        <dbReference type="SAM" id="Coils"/>
    </source>
</evidence>
<dbReference type="GO" id="GO:0003677">
    <property type="term" value="F:DNA binding"/>
    <property type="evidence" value="ECO:0007669"/>
    <property type="project" value="UniProtKB-KW"/>
</dbReference>
<dbReference type="InterPro" id="IPR036388">
    <property type="entry name" value="WH-like_DNA-bd_sf"/>
</dbReference>
<keyword evidence="1" id="KW-0175">Coiled coil</keyword>
<dbReference type="InterPro" id="IPR000792">
    <property type="entry name" value="Tscrpt_reg_LuxR_C"/>
</dbReference>
<dbReference type="EMBL" id="JAMZDX010000003">
    <property type="protein sequence ID" value="MCP2309976.1"/>
    <property type="molecule type" value="Genomic_DNA"/>
</dbReference>
<gene>
    <name evidence="3" type="ORF">FHR36_003109</name>
</gene>